<dbReference type="Pfam" id="PF12867">
    <property type="entry name" value="DinB_2"/>
    <property type="match status" value="1"/>
</dbReference>
<accession>A0A1U7CMI9</accession>
<reference evidence="3" key="1">
    <citation type="submission" date="2016-12" db="EMBL/GenBank/DDBJ databases">
        <title>Comparative genomics of four Isosphaeraceae planctomycetes: a common pool of plasmids and glycoside hydrolase genes.</title>
        <authorList>
            <person name="Ivanova A."/>
        </authorList>
    </citation>
    <scope>NUCLEOTIDE SEQUENCE [LARGE SCALE GENOMIC DNA]</scope>
    <source>
        <strain evidence="3">PX4</strain>
    </source>
</reference>
<dbReference type="EMBL" id="CP019082">
    <property type="protein sequence ID" value="APW60155.1"/>
    <property type="molecule type" value="Genomic_DNA"/>
</dbReference>
<dbReference type="STRING" id="1387353.BSF38_01621"/>
<organism evidence="2 3">
    <name type="scientific">Paludisphaera borealis</name>
    <dbReference type="NCBI Taxonomy" id="1387353"/>
    <lineage>
        <taxon>Bacteria</taxon>
        <taxon>Pseudomonadati</taxon>
        <taxon>Planctomycetota</taxon>
        <taxon>Planctomycetia</taxon>
        <taxon>Isosphaerales</taxon>
        <taxon>Isosphaeraceae</taxon>
        <taxon>Paludisphaera</taxon>
    </lineage>
</organism>
<dbReference type="AlphaFoldDB" id="A0A1U7CMI9"/>
<dbReference type="RefSeq" id="WP_076344596.1">
    <property type="nucleotide sequence ID" value="NZ_CP019082.1"/>
</dbReference>
<evidence type="ECO:0000313" key="3">
    <source>
        <dbReference type="Proteomes" id="UP000186309"/>
    </source>
</evidence>
<keyword evidence="3" id="KW-1185">Reference proteome</keyword>
<name>A0A1U7CMI9_9BACT</name>
<dbReference type="GO" id="GO:0016787">
    <property type="term" value="F:hydrolase activity"/>
    <property type="evidence" value="ECO:0007669"/>
    <property type="project" value="UniProtKB-KW"/>
</dbReference>
<protein>
    <submittedName>
        <fullName evidence="2">Metal-dependent hydrolase YfiT</fullName>
        <ecNumber evidence="2">3.-.-.-</ecNumber>
    </submittedName>
</protein>
<sequence length="167" mass="18657">MSTLESLIDRYARGPSVLAYAVEGLAEAHAQARPGPGVWSISELAAHLADSDMVASDRMKRVIAEHDPILLPYDETAWINRLAAHEAPIADSVAIFAANRRWTERILRNCSEADFARAGRHAEQGRITLAELLVVYVNHLDHHLRYLYTKRANLGTSLQPRYSYPIA</sequence>
<evidence type="ECO:0000259" key="1">
    <source>
        <dbReference type="Pfam" id="PF12867"/>
    </source>
</evidence>
<dbReference type="OrthoDB" id="9793216at2"/>
<dbReference type="InterPro" id="IPR024775">
    <property type="entry name" value="DinB-like"/>
</dbReference>
<dbReference type="KEGG" id="pbor:BSF38_01621"/>
<dbReference type="InterPro" id="IPR034660">
    <property type="entry name" value="DinB/YfiT-like"/>
</dbReference>
<dbReference type="Proteomes" id="UP000186309">
    <property type="component" value="Chromosome"/>
</dbReference>
<gene>
    <name evidence="2" type="primary">yfiT_1</name>
    <name evidence="2" type="ORF">BSF38_01621</name>
</gene>
<proteinExistence type="predicted"/>
<feature type="domain" description="DinB-like" evidence="1">
    <location>
        <begin position="12"/>
        <end position="146"/>
    </location>
</feature>
<keyword evidence="2" id="KW-0378">Hydrolase</keyword>
<dbReference type="EC" id="3.-.-.-" evidence="2"/>
<evidence type="ECO:0000313" key="2">
    <source>
        <dbReference type="EMBL" id="APW60155.1"/>
    </source>
</evidence>
<dbReference type="Gene3D" id="1.20.120.450">
    <property type="entry name" value="dinb family like domain"/>
    <property type="match status" value="1"/>
</dbReference>
<dbReference type="SUPFAM" id="SSF109854">
    <property type="entry name" value="DinB/YfiT-like putative metalloenzymes"/>
    <property type="match status" value="1"/>
</dbReference>